<name>A0ABX7P8H8_9BACT</name>
<organism evidence="5 6">
    <name type="scientific">Pyxidicoccus parkwayensis</name>
    <dbReference type="NCBI Taxonomy" id="2813578"/>
    <lineage>
        <taxon>Bacteria</taxon>
        <taxon>Pseudomonadati</taxon>
        <taxon>Myxococcota</taxon>
        <taxon>Myxococcia</taxon>
        <taxon>Myxococcales</taxon>
        <taxon>Cystobacterineae</taxon>
        <taxon>Myxococcaceae</taxon>
        <taxon>Pyxidicoccus</taxon>
    </lineage>
</organism>
<dbReference type="InterPro" id="IPR012334">
    <property type="entry name" value="Pectin_lyas_fold"/>
</dbReference>
<feature type="signal peptide" evidence="2">
    <location>
        <begin position="1"/>
        <end position="24"/>
    </location>
</feature>
<keyword evidence="2" id="KW-0732">Signal</keyword>
<evidence type="ECO:0000259" key="3">
    <source>
        <dbReference type="Pfam" id="PF07602"/>
    </source>
</evidence>
<dbReference type="InterPro" id="IPR011050">
    <property type="entry name" value="Pectin_lyase_fold/virulence"/>
</dbReference>
<dbReference type="PANTHER" id="PTHR36453">
    <property type="entry name" value="SECRETED PROTEIN-RELATED"/>
    <property type="match status" value="1"/>
</dbReference>
<dbReference type="PROSITE" id="PS51257">
    <property type="entry name" value="PROKAR_LIPOPROTEIN"/>
    <property type="match status" value="1"/>
</dbReference>
<dbReference type="InterPro" id="IPR039448">
    <property type="entry name" value="Beta_helix"/>
</dbReference>
<feature type="domain" description="Right handed beta helix" evidence="4">
    <location>
        <begin position="266"/>
        <end position="407"/>
    </location>
</feature>
<evidence type="ECO:0000313" key="5">
    <source>
        <dbReference type="EMBL" id="QSQ26785.1"/>
    </source>
</evidence>
<sequence length="470" mass="50073">MKRAKWLGVGLLTMLLGACSQVQKTSEEAGTKLPGTGQGTEEEAPGTGGSGAPSHAPSTQRPQHFSREWYVGPSGSDHAAGSKQAPFRTIRRALKAVGPGEVIQVLPGIYAESVVIDGDVKPGRKDAPITLKSQGRVRIFPGGGGTLVQIRKPHWIVEGFEIDVRKQPRFAVLFEGNTEGSMLLGSHIHDGTLGGGVTTFGGAHGVTIEGNNIHDFHKKPRGDSHGIVVQATSRDITIRDNDIHDNSGDSVQCLKPDRPGQTPARGLLIEKNRLYSNDENAVDIKTCSNVVIRDNDMHDFRKSATSAGEAVVVHYSARDVRVVNNRIAVAGRGISIGGVKDGHQPNPTAVEVEGNRITDIEKTGGSDGTGIRVENAKDVAVVGNTIDKTEGYGLMVGLGANNAPSENVTVAENVVRSPNLVRLGRHRPGLRMDRNRYAKGGLLKADPKEVRDLTQWKSLSGVDVTSSQVP</sequence>
<dbReference type="SMART" id="SM00710">
    <property type="entry name" value="PbH1"/>
    <property type="match status" value="8"/>
</dbReference>
<evidence type="ECO:0000256" key="2">
    <source>
        <dbReference type="SAM" id="SignalP"/>
    </source>
</evidence>
<evidence type="ECO:0000313" key="6">
    <source>
        <dbReference type="Proteomes" id="UP000662747"/>
    </source>
</evidence>
<feature type="region of interest" description="Disordered" evidence="1">
    <location>
        <begin position="26"/>
        <end position="63"/>
    </location>
</feature>
<evidence type="ECO:0000256" key="1">
    <source>
        <dbReference type="SAM" id="MobiDB-lite"/>
    </source>
</evidence>
<proteinExistence type="predicted"/>
<feature type="domain" description="Right handed beta helix" evidence="4">
    <location>
        <begin position="179"/>
        <end position="252"/>
    </location>
</feature>
<accession>A0ABX7P8H8</accession>
<dbReference type="RefSeq" id="WP_206728327.1">
    <property type="nucleotide sequence ID" value="NZ_CP071090.1"/>
</dbReference>
<dbReference type="InterPro" id="IPR011459">
    <property type="entry name" value="DUF1565"/>
</dbReference>
<dbReference type="Pfam" id="PF13229">
    <property type="entry name" value="Beta_helix"/>
    <property type="match status" value="2"/>
</dbReference>
<keyword evidence="6" id="KW-1185">Reference proteome</keyword>
<dbReference type="Pfam" id="PF07602">
    <property type="entry name" value="DUF1565"/>
    <property type="match status" value="1"/>
</dbReference>
<dbReference type="EMBL" id="CP071090">
    <property type="protein sequence ID" value="QSQ26785.1"/>
    <property type="molecule type" value="Genomic_DNA"/>
</dbReference>
<dbReference type="InterPro" id="IPR006626">
    <property type="entry name" value="PbH1"/>
</dbReference>
<dbReference type="Gene3D" id="2.160.20.10">
    <property type="entry name" value="Single-stranded right-handed beta-helix, Pectin lyase-like"/>
    <property type="match status" value="1"/>
</dbReference>
<protein>
    <submittedName>
        <fullName evidence="5">Right-handed parallel beta-helix repeat-containing protein</fullName>
    </submittedName>
</protein>
<feature type="chain" id="PRO_5045108516" evidence="2">
    <location>
        <begin position="25"/>
        <end position="470"/>
    </location>
</feature>
<gene>
    <name evidence="5" type="ORF">JY651_18495</name>
</gene>
<dbReference type="PANTHER" id="PTHR36453:SF1">
    <property type="entry name" value="RIGHT HANDED BETA HELIX DOMAIN-CONTAINING PROTEIN"/>
    <property type="match status" value="1"/>
</dbReference>
<evidence type="ECO:0000259" key="4">
    <source>
        <dbReference type="Pfam" id="PF13229"/>
    </source>
</evidence>
<reference evidence="5 6" key="1">
    <citation type="submission" date="2021-02" db="EMBL/GenBank/DDBJ databases">
        <title>De Novo genome assembly of isolated myxobacteria.</title>
        <authorList>
            <person name="Stevens D.C."/>
        </authorList>
    </citation>
    <scope>NUCLEOTIDE SEQUENCE [LARGE SCALE GENOMIC DNA]</scope>
    <source>
        <strain evidence="6">SCPEA02</strain>
    </source>
</reference>
<feature type="domain" description="DUF1565" evidence="3">
    <location>
        <begin position="74"/>
        <end position="113"/>
    </location>
</feature>
<dbReference type="SUPFAM" id="SSF51126">
    <property type="entry name" value="Pectin lyase-like"/>
    <property type="match status" value="1"/>
</dbReference>
<dbReference type="Proteomes" id="UP000662747">
    <property type="component" value="Chromosome"/>
</dbReference>